<keyword evidence="2" id="KW-1185">Reference proteome</keyword>
<reference evidence="1 2" key="1">
    <citation type="submission" date="2023-03" db="EMBL/GenBank/DDBJ databases">
        <title>WGS of Gossypium arboreum.</title>
        <authorList>
            <person name="Yu D."/>
        </authorList>
    </citation>
    <scope>NUCLEOTIDE SEQUENCE [LARGE SCALE GENOMIC DNA]</scope>
    <source>
        <tissue evidence="1">Leaf</tissue>
    </source>
</reference>
<accession>A0ABR0PBY8</accession>
<protein>
    <submittedName>
        <fullName evidence="1">Uncharacterized protein</fullName>
    </submittedName>
</protein>
<organism evidence="1 2">
    <name type="scientific">Gossypium arboreum</name>
    <name type="common">Tree cotton</name>
    <name type="synonym">Gossypium nanking</name>
    <dbReference type="NCBI Taxonomy" id="29729"/>
    <lineage>
        <taxon>Eukaryota</taxon>
        <taxon>Viridiplantae</taxon>
        <taxon>Streptophyta</taxon>
        <taxon>Embryophyta</taxon>
        <taxon>Tracheophyta</taxon>
        <taxon>Spermatophyta</taxon>
        <taxon>Magnoliopsida</taxon>
        <taxon>eudicotyledons</taxon>
        <taxon>Gunneridae</taxon>
        <taxon>Pentapetalae</taxon>
        <taxon>rosids</taxon>
        <taxon>malvids</taxon>
        <taxon>Malvales</taxon>
        <taxon>Malvaceae</taxon>
        <taxon>Malvoideae</taxon>
        <taxon>Gossypium</taxon>
    </lineage>
</organism>
<evidence type="ECO:0000313" key="1">
    <source>
        <dbReference type="EMBL" id="KAK5818732.1"/>
    </source>
</evidence>
<sequence length="178" mass="20236">MRYHSETQTFHIFCQDGTITSETYPIEVRFGEVYVKVLIVSHYEVIDRSITGKPGDGCYAGISSNFSDTRRCSLINIMQKFKGIIIGKICGASHYNRCNFFLHFHIADICNLPSYPKASTAVDVREHSSGQQLLWCNKGDVPFRKTTVVVIKQSINNYNHCYVDSSFTSTMSEYSLFT</sequence>
<comment type="caution">
    <text evidence="1">The sequence shown here is derived from an EMBL/GenBank/DDBJ whole genome shotgun (WGS) entry which is preliminary data.</text>
</comment>
<dbReference type="EMBL" id="JARKNE010000007">
    <property type="protein sequence ID" value="KAK5818732.1"/>
    <property type="molecule type" value="Genomic_DNA"/>
</dbReference>
<evidence type="ECO:0000313" key="2">
    <source>
        <dbReference type="Proteomes" id="UP001358586"/>
    </source>
</evidence>
<dbReference type="Proteomes" id="UP001358586">
    <property type="component" value="Chromosome 7"/>
</dbReference>
<name>A0ABR0PBY8_GOSAR</name>
<proteinExistence type="predicted"/>
<gene>
    <name evidence="1" type="ORF">PVK06_023676</name>
</gene>